<organism evidence="1">
    <name type="scientific">uncultured Caudovirales phage</name>
    <dbReference type="NCBI Taxonomy" id="2100421"/>
    <lineage>
        <taxon>Viruses</taxon>
        <taxon>Duplodnaviria</taxon>
        <taxon>Heunggongvirae</taxon>
        <taxon>Uroviricota</taxon>
        <taxon>Caudoviricetes</taxon>
        <taxon>Peduoviridae</taxon>
        <taxon>Maltschvirus</taxon>
        <taxon>Maltschvirus maltsch</taxon>
    </lineage>
</organism>
<gene>
    <name evidence="1" type="ORF">UFOVP127_68</name>
    <name evidence="2" type="ORF">UFOVP276_174</name>
</gene>
<evidence type="ECO:0000313" key="2">
    <source>
        <dbReference type="EMBL" id="CAB4135218.1"/>
    </source>
</evidence>
<evidence type="ECO:0000313" key="1">
    <source>
        <dbReference type="EMBL" id="CAB4131329.1"/>
    </source>
</evidence>
<sequence length="73" mass="8238">MSRQQKKRPQCRIRCKHCGAEIDTDMEQYSVGDELIPYAGGGTYGHCWRCKKKGVIVISVPRSTPNKAVGWNL</sequence>
<dbReference type="EMBL" id="LR796294">
    <property type="protein sequence ID" value="CAB4135218.1"/>
    <property type="molecule type" value="Genomic_DNA"/>
</dbReference>
<protein>
    <submittedName>
        <fullName evidence="1">Uncharacterized protein</fullName>
    </submittedName>
</protein>
<accession>A0A6J5LI87</accession>
<reference evidence="1" key="1">
    <citation type="submission" date="2020-04" db="EMBL/GenBank/DDBJ databases">
        <authorList>
            <person name="Chiriac C."/>
            <person name="Salcher M."/>
            <person name="Ghai R."/>
            <person name="Kavagutti S V."/>
        </authorList>
    </citation>
    <scope>NUCLEOTIDE SEQUENCE</scope>
</reference>
<proteinExistence type="predicted"/>
<dbReference type="EMBL" id="LR796249">
    <property type="protein sequence ID" value="CAB4131329.1"/>
    <property type="molecule type" value="Genomic_DNA"/>
</dbReference>
<name>A0A6J5LI87_9CAUD</name>